<dbReference type="AlphaFoldDB" id="A0A1E3X410"/>
<dbReference type="InterPro" id="IPR012902">
    <property type="entry name" value="N_methyl_site"/>
</dbReference>
<evidence type="ECO:0000313" key="3">
    <source>
        <dbReference type="Proteomes" id="UP000094056"/>
    </source>
</evidence>
<dbReference type="SUPFAM" id="SSF54523">
    <property type="entry name" value="Pili subunits"/>
    <property type="match status" value="1"/>
</dbReference>
<organism evidence="2 3">
    <name type="scientific">Candidatus Scalindua rubra</name>
    <dbReference type="NCBI Taxonomy" id="1872076"/>
    <lineage>
        <taxon>Bacteria</taxon>
        <taxon>Pseudomonadati</taxon>
        <taxon>Planctomycetota</taxon>
        <taxon>Candidatus Brocadiia</taxon>
        <taxon>Candidatus Brocadiales</taxon>
        <taxon>Candidatus Scalinduaceae</taxon>
        <taxon>Candidatus Scalindua</taxon>
    </lineage>
</organism>
<dbReference type="PROSITE" id="PS00409">
    <property type="entry name" value="PROKAR_NTER_METHYL"/>
    <property type="match status" value="1"/>
</dbReference>
<keyword evidence="1" id="KW-0472">Membrane</keyword>
<feature type="transmembrane region" description="Helical" evidence="1">
    <location>
        <begin position="6"/>
        <end position="24"/>
    </location>
</feature>
<evidence type="ECO:0000313" key="2">
    <source>
        <dbReference type="EMBL" id="ODS30396.1"/>
    </source>
</evidence>
<evidence type="ECO:0000256" key="1">
    <source>
        <dbReference type="SAM" id="Phobius"/>
    </source>
</evidence>
<dbReference type="EMBL" id="MAYW01000232">
    <property type="protein sequence ID" value="ODS30396.1"/>
    <property type="molecule type" value="Genomic_DNA"/>
</dbReference>
<reference evidence="2 3" key="1">
    <citation type="submission" date="2016-07" db="EMBL/GenBank/DDBJ databases">
        <title>Draft genome of Scalindua rubra, obtained from a brine-seawater interface in the Red Sea, sheds light on salt adaptation in anammox bacteria.</title>
        <authorList>
            <person name="Speth D.R."/>
            <person name="Lagkouvardos I."/>
            <person name="Wang Y."/>
            <person name="Qian P.-Y."/>
            <person name="Dutilh B.E."/>
            <person name="Jetten M.S."/>
        </authorList>
    </citation>
    <scope>NUCLEOTIDE SEQUENCE [LARGE SCALE GENOMIC DNA]</scope>
    <source>
        <strain evidence="2">BSI-1</strain>
    </source>
</reference>
<proteinExistence type="predicted"/>
<dbReference type="Gene3D" id="3.30.700.10">
    <property type="entry name" value="Glycoprotein, Type 4 Pilin"/>
    <property type="match status" value="1"/>
</dbReference>
<accession>A0A1E3X410</accession>
<evidence type="ECO:0008006" key="4">
    <source>
        <dbReference type="Google" id="ProtNLM"/>
    </source>
</evidence>
<dbReference type="InterPro" id="IPR045584">
    <property type="entry name" value="Pilin-like"/>
</dbReference>
<protein>
    <recommendedName>
        <fullName evidence="4">Prepilin-type N-terminal cleavage/methylation domain-containing protein</fullName>
    </recommendedName>
</protein>
<sequence length="129" mass="14369">MEGVTLIELITVVILIGITLTVAIPKFTGLGSTELKTVAMQVQSDIRYTQELAMSKYSKSSVVFESGDKTYKILIRVQARTKVCLTVPGLNLSKKKKRISPLSLNSIHWVSLLRERVRCLGYQLGTRSI</sequence>
<dbReference type="Proteomes" id="UP000094056">
    <property type="component" value="Unassembled WGS sequence"/>
</dbReference>
<keyword evidence="1" id="KW-0812">Transmembrane</keyword>
<gene>
    <name evidence="2" type="ORF">SCARUB_04494</name>
</gene>
<comment type="caution">
    <text evidence="2">The sequence shown here is derived from an EMBL/GenBank/DDBJ whole genome shotgun (WGS) entry which is preliminary data.</text>
</comment>
<keyword evidence="1" id="KW-1133">Transmembrane helix</keyword>
<name>A0A1E3X410_9BACT</name>